<dbReference type="InterPro" id="IPR005545">
    <property type="entry name" value="YCII"/>
</dbReference>
<dbReference type="Proteomes" id="UP000664209">
    <property type="component" value="Unassembled WGS sequence"/>
</dbReference>
<dbReference type="Gene3D" id="3.30.70.1060">
    <property type="entry name" value="Dimeric alpha+beta barrel"/>
    <property type="match status" value="1"/>
</dbReference>
<dbReference type="PANTHER" id="PTHR35174:SF3">
    <property type="entry name" value="BLL7171 PROTEIN"/>
    <property type="match status" value="1"/>
</dbReference>
<dbReference type="AlphaFoldDB" id="A0A939LX68"/>
<dbReference type="RefSeq" id="WP_208056584.1">
    <property type="nucleotide sequence ID" value="NZ_JAGEMK010000008.1"/>
</dbReference>
<comment type="caution">
    <text evidence="3">The sequence shown here is derived from an EMBL/GenBank/DDBJ whole genome shotgun (WGS) entry which is preliminary data.</text>
</comment>
<evidence type="ECO:0000259" key="2">
    <source>
        <dbReference type="Pfam" id="PF03795"/>
    </source>
</evidence>
<gene>
    <name evidence="3" type="ORF">J4G33_13875</name>
</gene>
<accession>A0A939LX68</accession>
<evidence type="ECO:0000313" key="3">
    <source>
        <dbReference type="EMBL" id="MBO1752897.1"/>
    </source>
</evidence>
<dbReference type="EMBL" id="JAGEMK010000008">
    <property type="protein sequence ID" value="MBO1752897.1"/>
    <property type="molecule type" value="Genomic_DNA"/>
</dbReference>
<name>A0A939LX68_9CELL</name>
<sequence>MRFVVLLHQDEQVWRDASPTQREEYYRRHDAFAQVTSRTGCTILAGEALAGVETATTVRRRGEQVSVTEGPFAETAEQLGGFYLVEAPHLDAVIEASRELPEYTVEIRPAIDVA</sequence>
<comment type="similarity">
    <text evidence="1">Belongs to the YciI family.</text>
</comment>
<keyword evidence="4" id="KW-1185">Reference proteome</keyword>
<proteinExistence type="inferred from homology"/>
<organism evidence="3 4">
    <name type="scientific">Actinotalea soli</name>
    <dbReference type="NCBI Taxonomy" id="2819234"/>
    <lineage>
        <taxon>Bacteria</taxon>
        <taxon>Bacillati</taxon>
        <taxon>Actinomycetota</taxon>
        <taxon>Actinomycetes</taxon>
        <taxon>Micrococcales</taxon>
        <taxon>Cellulomonadaceae</taxon>
        <taxon>Actinotalea</taxon>
    </lineage>
</organism>
<evidence type="ECO:0000256" key="1">
    <source>
        <dbReference type="ARBA" id="ARBA00007689"/>
    </source>
</evidence>
<evidence type="ECO:0000313" key="4">
    <source>
        <dbReference type="Proteomes" id="UP000664209"/>
    </source>
</evidence>
<protein>
    <recommendedName>
        <fullName evidence="2">YCII-related domain-containing protein</fullName>
    </recommendedName>
</protein>
<dbReference type="PANTHER" id="PTHR35174">
    <property type="entry name" value="BLL7171 PROTEIN-RELATED"/>
    <property type="match status" value="1"/>
</dbReference>
<feature type="domain" description="YCII-related" evidence="2">
    <location>
        <begin position="1"/>
        <end position="104"/>
    </location>
</feature>
<dbReference type="InterPro" id="IPR011008">
    <property type="entry name" value="Dimeric_a/b-barrel"/>
</dbReference>
<dbReference type="SUPFAM" id="SSF54909">
    <property type="entry name" value="Dimeric alpha+beta barrel"/>
    <property type="match status" value="1"/>
</dbReference>
<dbReference type="Pfam" id="PF03795">
    <property type="entry name" value="YCII"/>
    <property type="match status" value="1"/>
</dbReference>
<reference evidence="3" key="1">
    <citation type="submission" date="2021-03" db="EMBL/GenBank/DDBJ databases">
        <title>Actinotalea soli sp. nov., isolated from soil.</title>
        <authorList>
            <person name="Ping W."/>
            <person name="Zhang J."/>
        </authorList>
    </citation>
    <scope>NUCLEOTIDE SEQUENCE</scope>
    <source>
        <strain evidence="3">BY-33</strain>
    </source>
</reference>